<evidence type="ECO:0000313" key="11">
    <source>
        <dbReference type="Proteomes" id="UP001140949"/>
    </source>
</evidence>
<dbReference type="AlphaFoldDB" id="A0AAX6GGS0"/>
<feature type="compositionally biased region" description="Pro residues" evidence="7">
    <location>
        <begin position="142"/>
        <end position="152"/>
    </location>
</feature>
<feature type="region of interest" description="Disordered" evidence="7">
    <location>
        <begin position="140"/>
        <end position="280"/>
    </location>
</feature>
<dbReference type="CDD" id="cd08378">
    <property type="entry name" value="C2B_MCTP_PRT_plant"/>
    <property type="match status" value="1"/>
</dbReference>
<keyword evidence="3 8" id="KW-0812">Transmembrane</keyword>
<feature type="domain" description="C2" evidence="9">
    <location>
        <begin position="613"/>
        <end position="734"/>
    </location>
</feature>
<protein>
    <recommendedName>
        <fullName evidence="9">C2 domain-containing protein</fullName>
    </recommendedName>
</protein>
<feature type="transmembrane region" description="Helical" evidence="8">
    <location>
        <begin position="982"/>
        <end position="1011"/>
    </location>
</feature>
<gene>
    <name evidence="10" type="ORF">M6B38_126685</name>
</gene>
<evidence type="ECO:0000256" key="3">
    <source>
        <dbReference type="ARBA" id="ARBA00022692"/>
    </source>
</evidence>
<feature type="domain" description="C2" evidence="9">
    <location>
        <begin position="280"/>
        <end position="409"/>
    </location>
</feature>
<feature type="compositionally biased region" description="Pro residues" evidence="7">
    <location>
        <begin position="216"/>
        <end position="231"/>
    </location>
</feature>
<keyword evidence="11" id="KW-1185">Reference proteome</keyword>
<keyword evidence="4" id="KW-0677">Repeat</keyword>
<keyword evidence="5 8" id="KW-1133">Transmembrane helix</keyword>
<dbReference type="SMART" id="SM00239">
    <property type="entry name" value="C2"/>
    <property type="match status" value="4"/>
</dbReference>
<evidence type="ECO:0000256" key="5">
    <source>
        <dbReference type="ARBA" id="ARBA00022989"/>
    </source>
</evidence>
<evidence type="ECO:0000256" key="7">
    <source>
        <dbReference type="SAM" id="MobiDB-lite"/>
    </source>
</evidence>
<dbReference type="EMBL" id="JANAVB010020198">
    <property type="protein sequence ID" value="KAJ6827515.1"/>
    <property type="molecule type" value="Genomic_DNA"/>
</dbReference>
<dbReference type="InterPro" id="IPR000008">
    <property type="entry name" value="C2_dom"/>
</dbReference>
<reference evidence="10" key="1">
    <citation type="journal article" date="2023" name="GigaByte">
        <title>Genome assembly of the bearded iris, Iris pallida Lam.</title>
        <authorList>
            <person name="Bruccoleri R.E."/>
            <person name="Oakeley E.J."/>
            <person name="Faust A.M.E."/>
            <person name="Altorfer M."/>
            <person name="Dessus-Babus S."/>
            <person name="Burckhardt D."/>
            <person name="Oertli M."/>
            <person name="Naumann U."/>
            <person name="Petersen F."/>
            <person name="Wong J."/>
        </authorList>
    </citation>
    <scope>NUCLEOTIDE SEQUENCE</scope>
    <source>
        <strain evidence="10">GSM-AAB239-AS_SAM_17_03QT</strain>
    </source>
</reference>
<evidence type="ECO:0000259" key="9">
    <source>
        <dbReference type="PROSITE" id="PS50004"/>
    </source>
</evidence>
<dbReference type="InterPro" id="IPR047257">
    <property type="entry name" value="C2B_MCTP_PRT_plant"/>
</dbReference>
<evidence type="ECO:0000256" key="4">
    <source>
        <dbReference type="ARBA" id="ARBA00022737"/>
    </source>
</evidence>
<evidence type="ECO:0000256" key="8">
    <source>
        <dbReference type="SAM" id="Phobius"/>
    </source>
</evidence>
<feature type="domain" description="C2" evidence="9">
    <location>
        <begin position="1"/>
        <end position="111"/>
    </location>
</feature>
<keyword evidence="6 8" id="KW-0472">Membrane</keyword>
<dbReference type="CDD" id="cd08379">
    <property type="entry name" value="C2D_MCTP_PRT_plant"/>
    <property type="match status" value="1"/>
</dbReference>
<proteinExistence type="inferred from homology"/>
<dbReference type="SUPFAM" id="SSF49562">
    <property type="entry name" value="C2 domain (Calcium/lipid-binding domain, CaLB)"/>
    <property type="match status" value="4"/>
</dbReference>
<reference evidence="10" key="2">
    <citation type="submission" date="2023-04" db="EMBL/GenBank/DDBJ databases">
        <authorList>
            <person name="Bruccoleri R.E."/>
            <person name="Oakeley E.J."/>
            <person name="Faust A.-M."/>
            <person name="Dessus-Babus S."/>
            <person name="Altorfer M."/>
            <person name="Burckhardt D."/>
            <person name="Oertli M."/>
            <person name="Naumann U."/>
            <person name="Petersen F."/>
            <person name="Wong J."/>
        </authorList>
    </citation>
    <scope>NUCLEOTIDE SEQUENCE</scope>
    <source>
        <strain evidence="10">GSM-AAB239-AS_SAM_17_03QT</strain>
        <tissue evidence="10">Leaf</tissue>
    </source>
</reference>
<feature type="compositionally biased region" description="Low complexity" evidence="7">
    <location>
        <begin position="185"/>
        <end position="196"/>
    </location>
</feature>
<dbReference type="FunFam" id="2.60.40.150:FF:000090">
    <property type="entry name" value="C2 domain-containing protein"/>
    <property type="match status" value="1"/>
</dbReference>
<feature type="compositionally biased region" description="Low complexity" evidence="7">
    <location>
        <begin position="153"/>
        <end position="164"/>
    </location>
</feature>
<dbReference type="PROSITE" id="PS50004">
    <property type="entry name" value="C2"/>
    <property type="match status" value="4"/>
</dbReference>
<dbReference type="InterPro" id="IPR047259">
    <property type="entry name" value="QUIRKY-like"/>
</dbReference>
<dbReference type="GO" id="GO:0016020">
    <property type="term" value="C:membrane"/>
    <property type="evidence" value="ECO:0007669"/>
    <property type="project" value="UniProtKB-SubCell"/>
</dbReference>
<evidence type="ECO:0000256" key="1">
    <source>
        <dbReference type="ARBA" id="ARBA00004141"/>
    </source>
</evidence>
<evidence type="ECO:0000313" key="10">
    <source>
        <dbReference type="EMBL" id="KAJ6827515.1"/>
    </source>
</evidence>
<feature type="compositionally biased region" description="Basic and acidic residues" evidence="7">
    <location>
        <begin position="165"/>
        <end position="184"/>
    </location>
</feature>
<comment type="caution">
    <text evidence="10">The sequence shown here is derived from an EMBL/GenBank/DDBJ whole genome shotgun (WGS) entry which is preliminary data.</text>
</comment>
<evidence type="ECO:0000256" key="6">
    <source>
        <dbReference type="ARBA" id="ARBA00023136"/>
    </source>
</evidence>
<dbReference type="InterPro" id="IPR013583">
    <property type="entry name" value="MCTP_C"/>
</dbReference>
<comment type="subcellular location">
    <subcellularLocation>
        <location evidence="1">Membrane</location>
        <topology evidence="1">Multi-pass membrane protein</topology>
    </subcellularLocation>
</comment>
<feature type="transmembrane region" description="Helical" evidence="8">
    <location>
        <begin position="867"/>
        <end position="891"/>
    </location>
</feature>
<feature type="compositionally biased region" description="Low complexity" evidence="7">
    <location>
        <begin position="232"/>
        <end position="246"/>
    </location>
</feature>
<sequence>MAATARKLMVDVVEARDLLPKDGTGTSSPYVVIDFDGQRRRTQTVRRELNPTWNEVLEFKVTGSLDMAGEPLEVDVLHDRRAGPSRRNNFLGRVRIDARQFVRKGEEALIYFPLEKKSLFNWVRGDIGLRIYYVDEPIVDPEAPPPPPPAETPPDAAAATVADAAEVKPAEAEPKEESETKPAEETAAVPPGEDTTQPPPMPPAADGGEAPEAAAPEPPPVAEQAPEPPTEPADMPAEAPEAPTTESKPQEATPPVQEAEKEVAPRWVPQAMPPAAPERPMEPAAIEKSSYDLVDKMHYLFVRVVRARSLPGDAKPHVRVEALGRNVSTATARRGAFFEWDQTITFPRDGPTSAADPSTLEVSVWDLPPGSDVTTADAADKHFLGGVCFDVSEVPARDLPDSQLAPQWYRLEGGRGSRRSGDLMLATWIGTQADESFPDSLKADVDSSDNHVTSRSKVYLSPKLWYLRATVIEANDTLTSSRESGVYVKAALSFQVLKTRPTATRNGTPSWNEDLIFVAAEPFGDDKLVFSLELRHGKETAVVGSASVDLSSVERRVDDRRVASRWLDLQPGEEFKKASKKQSGIPRACIGGRLHVRVCLDGGYHVADEPPHSASDFRPSARQLWGPQVGTIELGLIGCKNLLPMKAIDGKGVTDAYAVAKYGPKWARTRTVPNSFDPAWNEQYTWPVYDPCTVLTVGVFDESDASKDSTSHPMGKIRIRISTLESNRSLRCSYPLIVLLPSGPKKMGEVEVAVRFSRSVTSLDLIHVYGRPMLPPMHHVRPIPSLQRDPLRLSAARIVAGHLSRSEPSLKREVVAWMLDSADPRGFSMRKVRSNYNRILSSLSWIADVARWVEDTRAWRNPTATTIAHGVMILLIWFPELIIPTLALHLFGTGLWRYRYRVRIPPADPSVKISGADVVEREELDEEFDQMPSTRGAEVVRARYDRVRAMGARVQGMLGDVAAQTERLHALTTWRDPRATGVFLGACLVVAMIMYLVPSRLVALVAGLYFLRHPVFRDRMPSPALNFFRRLPSLSDRIL</sequence>
<dbReference type="PANTHER" id="PTHR31425">
    <property type="entry name" value="PHOSPHORIBOSYLANTHRANILATE TRANSFERASE ISOFORM 1"/>
    <property type="match status" value="1"/>
</dbReference>
<comment type="similarity">
    <text evidence="2">Belongs to the MCTP family.</text>
</comment>
<feature type="domain" description="C2" evidence="9">
    <location>
        <begin position="446"/>
        <end position="567"/>
    </location>
</feature>
<dbReference type="InterPro" id="IPR047255">
    <property type="entry name" value="C2D_MCTP_PRT_plant"/>
</dbReference>
<evidence type="ECO:0000256" key="2">
    <source>
        <dbReference type="ARBA" id="ARBA00007923"/>
    </source>
</evidence>
<dbReference type="Pfam" id="PF00168">
    <property type="entry name" value="C2"/>
    <property type="match status" value="4"/>
</dbReference>
<dbReference type="InterPro" id="IPR035892">
    <property type="entry name" value="C2_domain_sf"/>
</dbReference>
<name>A0AAX6GGS0_IRIPA</name>
<organism evidence="10 11">
    <name type="scientific">Iris pallida</name>
    <name type="common">Sweet iris</name>
    <dbReference type="NCBI Taxonomy" id="29817"/>
    <lineage>
        <taxon>Eukaryota</taxon>
        <taxon>Viridiplantae</taxon>
        <taxon>Streptophyta</taxon>
        <taxon>Embryophyta</taxon>
        <taxon>Tracheophyta</taxon>
        <taxon>Spermatophyta</taxon>
        <taxon>Magnoliopsida</taxon>
        <taxon>Liliopsida</taxon>
        <taxon>Asparagales</taxon>
        <taxon>Iridaceae</taxon>
        <taxon>Iridoideae</taxon>
        <taxon>Irideae</taxon>
        <taxon>Iris</taxon>
    </lineage>
</organism>
<dbReference type="Gene3D" id="2.60.40.150">
    <property type="entry name" value="C2 domain"/>
    <property type="match status" value="4"/>
</dbReference>
<dbReference type="PANTHER" id="PTHR31425:SF35">
    <property type="entry name" value="MULTIPLE C2 DOMAIN AND TRANSMEMBRANE REGION PROTEIN 16"/>
    <property type="match status" value="1"/>
</dbReference>
<feature type="compositionally biased region" description="Low complexity" evidence="7">
    <location>
        <begin position="204"/>
        <end position="215"/>
    </location>
</feature>
<dbReference type="Proteomes" id="UP001140949">
    <property type="component" value="Unassembled WGS sequence"/>
</dbReference>
<dbReference type="Pfam" id="PF08372">
    <property type="entry name" value="PRT_C"/>
    <property type="match status" value="1"/>
</dbReference>
<accession>A0AAX6GGS0</accession>